<feature type="transmembrane region" description="Helical" evidence="1">
    <location>
        <begin position="299"/>
        <end position="318"/>
    </location>
</feature>
<dbReference type="Proteomes" id="UP000708208">
    <property type="component" value="Unassembled WGS sequence"/>
</dbReference>
<feature type="transmembrane region" description="Helical" evidence="1">
    <location>
        <begin position="267"/>
        <end position="293"/>
    </location>
</feature>
<organism evidence="2 3">
    <name type="scientific">Allacma fusca</name>
    <dbReference type="NCBI Taxonomy" id="39272"/>
    <lineage>
        <taxon>Eukaryota</taxon>
        <taxon>Metazoa</taxon>
        <taxon>Ecdysozoa</taxon>
        <taxon>Arthropoda</taxon>
        <taxon>Hexapoda</taxon>
        <taxon>Collembola</taxon>
        <taxon>Symphypleona</taxon>
        <taxon>Sminthuridae</taxon>
        <taxon>Allacma</taxon>
    </lineage>
</organism>
<keyword evidence="1" id="KW-1133">Transmembrane helix</keyword>
<feature type="transmembrane region" description="Helical" evidence="1">
    <location>
        <begin position="212"/>
        <end position="232"/>
    </location>
</feature>
<feature type="transmembrane region" description="Helical" evidence="1">
    <location>
        <begin position="55"/>
        <end position="76"/>
    </location>
</feature>
<keyword evidence="1" id="KW-0812">Transmembrane</keyword>
<dbReference type="EMBL" id="CAJVCH010203067">
    <property type="protein sequence ID" value="CAG7730941.1"/>
    <property type="molecule type" value="Genomic_DNA"/>
</dbReference>
<evidence type="ECO:0000256" key="1">
    <source>
        <dbReference type="SAM" id="Phobius"/>
    </source>
</evidence>
<feature type="transmembrane region" description="Helical" evidence="1">
    <location>
        <begin position="88"/>
        <end position="110"/>
    </location>
</feature>
<reference evidence="2" key="1">
    <citation type="submission" date="2021-06" db="EMBL/GenBank/DDBJ databases">
        <authorList>
            <person name="Hodson N. C."/>
            <person name="Mongue J. A."/>
            <person name="Jaron S. K."/>
        </authorList>
    </citation>
    <scope>NUCLEOTIDE SEQUENCE</scope>
</reference>
<sequence length="402" mass="46091">MEAILRQSGVLGFKFIKYVFYVSSKLLLTSMVFKGSENKNPKFNVTISKNKITKVITYFVQVFYSFSFISLTIGLYQSIVSEKLGISTALHFIKVMFIFLITFTNIFVLVKERQAEMTINLAGEIHSNLAAHSYKVKNWWTSIASLVPLFGAACMILTLPLALAILFIVRPNSKAFLFSLLSEKLQQNFIVLLSFFCIESFATFAVMHLSSVMVSCFWSYFISVLGWLPLLMKPSAEKHGNNPTSMFKYKFDMYQLMVIQTKVFNELILVIISVMIFLFSALTGIVLYISIVGSDKLDLHIYIIFPALGFLFIFYNVVTYTQIGQIRKLSEDILTIWKAQLKQLAFKQEISKPRVVLFEKQLRSMRPFAVEVVTVHVTIKTPQKVIENIFQFLILLMELKLV</sequence>
<proteinExistence type="predicted"/>
<accession>A0A8J2PBH4</accession>
<comment type="caution">
    <text evidence="2">The sequence shown here is derived from an EMBL/GenBank/DDBJ whole genome shotgun (WGS) entry which is preliminary data.</text>
</comment>
<evidence type="ECO:0000313" key="3">
    <source>
        <dbReference type="Proteomes" id="UP000708208"/>
    </source>
</evidence>
<dbReference type="AlphaFoldDB" id="A0A8J2PBH4"/>
<keyword evidence="1" id="KW-0472">Membrane</keyword>
<keyword evidence="3" id="KW-1185">Reference proteome</keyword>
<gene>
    <name evidence="2" type="ORF">AFUS01_LOCUS19554</name>
</gene>
<evidence type="ECO:0000313" key="2">
    <source>
        <dbReference type="EMBL" id="CAG7730941.1"/>
    </source>
</evidence>
<protein>
    <submittedName>
        <fullName evidence="2">Uncharacterized protein</fullName>
    </submittedName>
</protein>
<feature type="transmembrane region" description="Helical" evidence="1">
    <location>
        <begin position="143"/>
        <end position="169"/>
    </location>
</feature>
<name>A0A8J2PBH4_9HEXA</name>